<feature type="compositionally biased region" description="Basic and acidic residues" evidence="1">
    <location>
        <begin position="314"/>
        <end position="328"/>
    </location>
</feature>
<protein>
    <submittedName>
        <fullName evidence="3">G6568 protein</fullName>
    </submittedName>
</protein>
<accession>A0ABP1G283</accession>
<dbReference type="SMART" id="SM00879">
    <property type="entry name" value="Brix"/>
    <property type="match status" value="1"/>
</dbReference>
<proteinExistence type="predicted"/>
<dbReference type="PROSITE" id="PS50833">
    <property type="entry name" value="BRIX"/>
    <property type="match status" value="1"/>
</dbReference>
<comment type="caution">
    <text evidence="3">The sequence shown here is derived from an EMBL/GenBank/DDBJ whole genome shotgun (WGS) entry which is preliminary data.</text>
</comment>
<dbReference type="Proteomes" id="UP001497392">
    <property type="component" value="Unassembled WGS sequence"/>
</dbReference>
<dbReference type="PANTHER" id="PTHR12661:SF5">
    <property type="entry name" value="SUPPRESSOR OF SWI4 1 HOMOLOG"/>
    <property type="match status" value="1"/>
</dbReference>
<dbReference type="Pfam" id="PF04427">
    <property type="entry name" value="Brix"/>
    <property type="match status" value="1"/>
</dbReference>
<dbReference type="InterPro" id="IPR045112">
    <property type="entry name" value="PPAN-like"/>
</dbReference>
<gene>
    <name evidence="3" type="primary">g6568</name>
    <name evidence="3" type="ORF">VP750_LOCUS5621</name>
</gene>
<organism evidence="3 4">
    <name type="scientific">Coccomyxa viridis</name>
    <dbReference type="NCBI Taxonomy" id="1274662"/>
    <lineage>
        <taxon>Eukaryota</taxon>
        <taxon>Viridiplantae</taxon>
        <taxon>Chlorophyta</taxon>
        <taxon>core chlorophytes</taxon>
        <taxon>Trebouxiophyceae</taxon>
        <taxon>Trebouxiophyceae incertae sedis</taxon>
        <taxon>Coccomyxaceae</taxon>
        <taxon>Coccomyxa</taxon>
    </lineage>
</organism>
<sequence length="489" mass="54133">MAKTRRRKKRVHVPEYIDPAKKSDPKTFVFWRGKHGRIMKSLEGDLRRVMQPNTAENLRESNRNHLRDFVDIAGPLGVSHFLILTATEYAAYLRLAKTPRGPTLTMQIHEYSLMKDVTATLLRPRQPDSMWKAPPLVVMNNFAGRPELKLATALFQNLFPAIDVQTAKLSTCQRVVLLSFDKDTERISFRHYGISAAPSGVTKSVKSLVNRRQLPNMGALGDVSELLTKSGYGSESEGEEAAEARVALAQDMGRGNLASRQSRVRLQEIGPRMELQVVKAEEGLCAGRVLYHSHVHKSAEEDAQQQEEIVEKERLKSERRREQAENVAKKQALKKRKVAMDQGGEAAGDKKKPRMWWEDELDGQRVSARDGPEEDAAYFREEVGQEPEDMPGAYGRPRPEGRGGSRGRGRSRGDSSPGRGGARGSRGRSESAFKSGRGRGSDQEQRGGRGGGRFRGAPRGGGFRGGGRGGSRGRGDSGRRGRGRGRGRS</sequence>
<name>A0ABP1G283_9CHLO</name>
<evidence type="ECO:0000313" key="4">
    <source>
        <dbReference type="Proteomes" id="UP001497392"/>
    </source>
</evidence>
<feature type="domain" description="Brix" evidence="2">
    <location>
        <begin position="25"/>
        <end position="286"/>
    </location>
</feature>
<evidence type="ECO:0000256" key="1">
    <source>
        <dbReference type="SAM" id="MobiDB-lite"/>
    </source>
</evidence>
<evidence type="ECO:0000313" key="3">
    <source>
        <dbReference type="EMBL" id="CAL5223962.1"/>
    </source>
</evidence>
<feature type="region of interest" description="Disordered" evidence="1">
    <location>
        <begin position="314"/>
        <end position="489"/>
    </location>
</feature>
<feature type="compositionally biased region" description="Gly residues" evidence="1">
    <location>
        <begin position="448"/>
        <end position="472"/>
    </location>
</feature>
<dbReference type="InterPro" id="IPR007109">
    <property type="entry name" value="Brix"/>
</dbReference>
<dbReference type="EMBL" id="CAXHTA020000009">
    <property type="protein sequence ID" value="CAL5223962.1"/>
    <property type="molecule type" value="Genomic_DNA"/>
</dbReference>
<reference evidence="3 4" key="1">
    <citation type="submission" date="2024-06" db="EMBL/GenBank/DDBJ databases">
        <authorList>
            <person name="Kraege A."/>
            <person name="Thomma B."/>
        </authorList>
    </citation>
    <scope>NUCLEOTIDE SEQUENCE [LARGE SCALE GENOMIC DNA]</scope>
</reference>
<dbReference type="PANTHER" id="PTHR12661">
    <property type="entry name" value="PETER PAN-RELATED"/>
    <property type="match status" value="1"/>
</dbReference>
<feature type="compositionally biased region" description="Basic residues" evidence="1">
    <location>
        <begin position="480"/>
        <end position="489"/>
    </location>
</feature>
<keyword evidence="4" id="KW-1185">Reference proteome</keyword>
<feature type="compositionally biased region" description="Basic and acidic residues" evidence="1">
    <location>
        <begin position="367"/>
        <end position="383"/>
    </location>
</feature>
<evidence type="ECO:0000259" key="2">
    <source>
        <dbReference type="PROSITE" id="PS50833"/>
    </source>
</evidence>